<dbReference type="EMBL" id="JARKIK010000005">
    <property type="protein sequence ID" value="KAK8752058.1"/>
    <property type="molecule type" value="Genomic_DNA"/>
</dbReference>
<evidence type="ECO:0000256" key="1">
    <source>
        <dbReference type="ARBA" id="ARBA00022690"/>
    </source>
</evidence>
<dbReference type="Proteomes" id="UP001445076">
    <property type="component" value="Unassembled WGS sequence"/>
</dbReference>
<feature type="non-terminal residue" evidence="4">
    <location>
        <position position="1"/>
    </location>
</feature>
<dbReference type="AlphaFoldDB" id="A0AAW0YJP4"/>
<dbReference type="InterPro" id="IPR036186">
    <property type="entry name" value="Serpin_sf"/>
</dbReference>
<evidence type="ECO:0000256" key="3">
    <source>
        <dbReference type="SAM" id="MobiDB-lite"/>
    </source>
</evidence>
<dbReference type="InterPro" id="IPR042178">
    <property type="entry name" value="Serpin_sf_1"/>
</dbReference>
<protein>
    <submittedName>
        <fullName evidence="4">Uncharacterized protein</fullName>
    </submittedName>
</protein>
<accession>A0AAW0YJP4</accession>
<feature type="compositionally biased region" description="Polar residues" evidence="3">
    <location>
        <begin position="1"/>
        <end position="26"/>
    </location>
</feature>
<keyword evidence="1" id="KW-0646">Protease inhibitor</keyword>
<evidence type="ECO:0000313" key="5">
    <source>
        <dbReference type="Proteomes" id="UP001445076"/>
    </source>
</evidence>
<keyword evidence="2" id="KW-0722">Serine protease inhibitor</keyword>
<comment type="caution">
    <text evidence="4">The sequence shown here is derived from an EMBL/GenBank/DDBJ whole genome shotgun (WGS) entry which is preliminary data.</text>
</comment>
<organism evidence="4 5">
    <name type="scientific">Cherax quadricarinatus</name>
    <name type="common">Australian red claw crayfish</name>
    <dbReference type="NCBI Taxonomy" id="27406"/>
    <lineage>
        <taxon>Eukaryota</taxon>
        <taxon>Metazoa</taxon>
        <taxon>Ecdysozoa</taxon>
        <taxon>Arthropoda</taxon>
        <taxon>Crustacea</taxon>
        <taxon>Multicrustacea</taxon>
        <taxon>Malacostraca</taxon>
        <taxon>Eumalacostraca</taxon>
        <taxon>Eucarida</taxon>
        <taxon>Decapoda</taxon>
        <taxon>Pleocyemata</taxon>
        <taxon>Astacidea</taxon>
        <taxon>Parastacoidea</taxon>
        <taxon>Parastacidae</taxon>
        <taxon>Cherax</taxon>
    </lineage>
</organism>
<proteinExistence type="predicted"/>
<sequence>QVSSERNTSRKASSTGNSPHNASSTDYAIHQTKSDSSPLTSPPSSLPQQTTLTSHDSTEKQMEKENGNPGIIPTSPEYPYYKNNFEEASMYLGSEDYRIDRMGAPAASDDTKRPSSGAFYRQSDVGTLAFDRAFLYAVRHNPTGLLLFIGRYLDPEGN</sequence>
<dbReference type="GO" id="GO:0004867">
    <property type="term" value="F:serine-type endopeptidase inhibitor activity"/>
    <property type="evidence" value="ECO:0007669"/>
    <property type="project" value="UniProtKB-KW"/>
</dbReference>
<keyword evidence="5" id="KW-1185">Reference proteome</keyword>
<reference evidence="4 5" key="1">
    <citation type="journal article" date="2024" name="BMC Genomics">
        <title>Genome assembly of redclaw crayfish (Cherax quadricarinatus) provides insights into its immune adaptation and hypoxia tolerance.</title>
        <authorList>
            <person name="Liu Z."/>
            <person name="Zheng J."/>
            <person name="Li H."/>
            <person name="Fang K."/>
            <person name="Wang S."/>
            <person name="He J."/>
            <person name="Zhou D."/>
            <person name="Weng S."/>
            <person name="Chi M."/>
            <person name="Gu Z."/>
            <person name="He J."/>
            <person name="Li F."/>
            <person name="Wang M."/>
        </authorList>
    </citation>
    <scope>NUCLEOTIDE SEQUENCE [LARGE SCALE GENOMIC DNA]</scope>
    <source>
        <strain evidence="4">ZL_2023a</strain>
    </source>
</reference>
<feature type="region of interest" description="Disordered" evidence="3">
    <location>
        <begin position="1"/>
        <end position="78"/>
    </location>
</feature>
<gene>
    <name evidence="4" type="ORF">OTU49_011880</name>
</gene>
<name>A0AAW0YJP4_CHEQU</name>
<feature type="compositionally biased region" description="Basic and acidic residues" evidence="3">
    <location>
        <begin position="56"/>
        <end position="66"/>
    </location>
</feature>
<dbReference type="Gene3D" id="3.30.497.10">
    <property type="entry name" value="Antithrombin, subunit I, domain 2"/>
    <property type="match status" value="1"/>
</dbReference>
<evidence type="ECO:0000256" key="2">
    <source>
        <dbReference type="ARBA" id="ARBA00022900"/>
    </source>
</evidence>
<dbReference type="SUPFAM" id="SSF56574">
    <property type="entry name" value="Serpins"/>
    <property type="match status" value="1"/>
</dbReference>
<evidence type="ECO:0000313" key="4">
    <source>
        <dbReference type="EMBL" id="KAK8752058.1"/>
    </source>
</evidence>